<evidence type="ECO:0000256" key="1">
    <source>
        <dbReference type="ARBA" id="ARBA00004496"/>
    </source>
</evidence>
<evidence type="ECO:0000256" key="7">
    <source>
        <dbReference type="ARBA" id="ARBA00048539"/>
    </source>
</evidence>
<dbReference type="GO" id="GO:0005737">
    <property type="term" value="C:cytoplasm"/>
    <property type="evidence" value="ECO:0007669"/>
    <property type="project" value="UniProtKB-SubCell"/>
</dbReference>
<evidence type="ECO:0000256" key="3">
    <source>
        <dbReference type="ARBA" id="ARBA00022598"/>
    </source>
</evidence>
<keyword evidence="4 8" id="KW-0819">tRNA processing</keyword>
<organism evidence="11">
    <name type="scientific">Candidatus Kentrum sp. FM</name>
    <dbReference type="NCBI Taxonomy" id="2126340"/>
    <lineage>
        <taxon>Bacteria</taxon>
        <taxon>Pseudomonadati</taxon>
        <taxon>Pseudomonadota</taxon>
        <taxon>Gammaproteobacteria</taxon>
        <taxon>Candidatus Kentrum</taxon>
    </lineage>
</organism>
<dbReference type="GO" id="GO:0006400">
    <property type="term" value="P:tRNA modification"/>
    <property type="evidence" value="ECO:0007669"/>
    <property type="project" value="UniProtKB-UniRule"/>
</dbReference>
<dbReference type="PANTHER" id="PTHR43033:SF1">
    <property type="entry name" value="TRNA(ILE)-LYSIDINE SYNTHASE-RELATED"/>
    <property type="match status" value="1"/>
</dbReference>
<dbReference type="SUPFAM" id="SSF52402">
    <property type="entry name" value="Adenine nucleotide alpha hydrolases-like"/>
    <property type="match status" value="1"/>
</dbReference>
<accession>A0A450TWR6</accession>
<dbReference type="GO" id="GO:0005524">
    <property type="term" value="F:ATP binding"/>
    <property type="evidence" value="ECO:0007669"/>
    <property type="project" value="UniProtKB-UniRule"/>
</dbReference>
<evidence type="ECO:0000313" key="10">
    <source>
        <dbReference type="EMBL" id="VFJ73164.1"/>
    </source>
</evidence>
<dbReference type="HAMAP" id="MF_01161">
    <property type="entry name" value="tRNA_Ile_lys_synt"/>
    <property type="match status" value="1"/>
</dbReference>
<comment type="subcellular location">
    <subcellularLocation>
        <location evidence="1 8">Cytoplasm</location>
    </subcellularLocation>
</comment>
<evidence type="ECO:0000256" key="4">
    <source>
        <dbReference type="ARBA" id="ARBA00022694"/>
    </source>
</evidence>
<dbReference type="NCBIfam" id="TIGR02432">
    <property type="entry name" value="lysidine_TilS_N"/>
    <property type="match status" value="1"/>
</dbReference>
<dbReference type="Gene3D" id="1.20.59.20">
    <property type="match status" value="1"/>
</dbReference>
<protein>
    <recommendedName>
        <fullName evidence="8">tRNA(Ile)-lysidine synthase</fullName>
        <ecNumber evidence="8">6.3.4.19</ecNumber>
    </recommendedName>
    <alternativeName>
        <fullName evidence="8">tRNA(Ile)-2-lysyl-cytidine synthase</fullName>
    </alternativeName>
    <alternativeName>
        <fullName evidence="8">tRNA(Ile)-lysidine synthetase</fullName>
    </alternativeName>
</protein>
<feature type="binding site" evidence="8">
    <location>
        <begin position="29"/>
        <end position="34"/>
    </location>
    <ligand>
        <name>ATP</name>
        <dbReference type="ChEBI" id="CHEBI:30616"/>
    </ligand>
</feature>
<sequence>MTSPPNLHRTILNQLGNMPQARRYWVAYSGGMDSHTLLSAMGKVRDELPDVRIGAIHVNHGLQPEAGSWARHAEAVCHGLGIACRVLTADARAAPGQSQEAAARRARYGVMEAIVGSDEILLAAHHRDDQAETLLLQMIRGAGPRGLAAMPRLARFGAGWLARPLLDVPRAAIREYAKSQGLVWIEDKSNDDPRFDRNYLRHEILPRLQARWPAIGHTLGRVAAHQADMARQLDLLAREDLENLCRNGENTLSCNRLRRLTECRQRNALHAWFRRLGLPAPNAVHLQRILADVLGAGPDREPRVCWQGVQVRRYRDHLYAGAPLSRHDPGQVILWSLDRSLRLSHGRLEARRAMGTGLRAAACSGNKVEVRFRQGGERCRIAANAHIRRLKRLFQERGIVPWERDRIPLVFIEGQLAAVAGLWVCAPFEANGDEQGWVLQWSEEFYGYSGGS</sequence>
<dbReference type="EC" id="6.3.4.19" evidence="8"/>
<name>A0A450TWR6_9GAMM</name>
<dbReference type="AlphaFoldDB" id="A0A450TWR6"/>
<dbReference type="SUPFAM" id="SSF56037">
    <property type="entry name" value="PheT/TilS domain"/>
    <property type="match status" value="1"/>
</dbReference>
<dbReference type="PANTHER" id="PTHR43033">
    <property type="entry name" value="TRNA(ILE)-LYSIDINE SYNTHASE-RELATED"/>
    <property type="match status" value="1"/>
</dbReference>
<comment type="function">
    <text evidence="8">Ligates lysine onto the cytidine present at position 34 of the AUA codon-specific tRNA(Ile) that contains the anticodon CAU, in an ATP-dependent manner. Cytidine is converted to lysidine, thus changing the amino acid specificity of the tRNA from methionine to isoleucine.</text>
</comment>
<proteinExistence type="inferred from homology"/>
<feature type="domain" description="Lysidine-tRNA(Ile) synthetase C-terminal" evidence="9">
    <location>
        <begin position="368"/>
        <end position="441"/>
    </location>
</feature>
<dbReference type="GO" id="GO:0032267">
    <property type="term" value="F:tRNA(Ile)-lysidine synthase activity"/>
    <property type="evidence" value="ECO:0007669"/>
    <property type="project" value="UniProtKB-EC"/>
</dbReference>
<dbReference type="NCBIfam" id="TIGR02433">
    <property type="entry name" value="lysidine_TilS_C"/>
    <property type="match status" value="1"/>
</dbReference>
<keyword evidence="5 8" id="KW-0547">Nucleotide-binding</keyword>
<comment type="catalytic activity">
    <reaction evidence="7 8">
        <text>cytidine(34) in tRNA(Ile2) + L-lysine + ATP = lysidine(34) in tRNA(Ile2) + AMP + diphosphate + H(+)</text>
        <dbReference type="Rhea" id="RHEA:43744"/>
        <dbReference type="Rhea" id="RHEA-COMP:10625"/>
        <dbReference type="Rhea" id="RHEA-COMP:10670"/>
        <dbReference type="ChEBI" id="CHEBI:15378"/>
        <dbReference type="ChEBI" id="CHEBI:30616"/>
        <dbReference type="ChEBI" id="CHEBI:32551"/>
        <dbReference type="ChEBI" id="CHEBI:33019"/>
        <dbReference type="ChEBI" id="CHEBI:82748"/>
        <dbReference type="ChEBI" id="CHEBI:83665"/>
        <dbReference type="ChEBI" id="CHEBI:456215"/>
        <dbReference type="EC" id="6.3.4.19"/>
    </reaction>
</comment>
<evidence type="ECO:0000256" key="5">
    <source>
        <dbReference type="ARBA" id="ARBA00022741"/>
    </source>
</evidence>
<dbReference type="InterPro" id="IPR012094">
    <property type="entry name" value="tRNA_Ile_lys_synt"/>
</dbReference>
<evidence type="ECO:0000313" key="12">
    <source>
        <dbReference type="EMBL" id="VFK20182.1"/>
    </source>
</evidence>
<dbReference type="EMBL" id="CAADEZ010000697">
    <property type="protein sequence ID" value="VFJ73164.1"/>
    <property type="molecule type" value="Genomic_DNA"/>
</dbReference>
<evidence type="ECO:0000256" key="8">
    <source>
        <dbReference type="HAMAP-Rule" id="MF_01161"/>
    </source>
</evidence>
<keyword evidence="2 8" id="KW-0963">Cytoplasm</keyword>
<dbReference type="Pfam" id="PF11734">
    <property type="entry name" value="TilS_C"/>
    <property type="match status" value="1"/>
</dbReference>
<comment type="similarity">
    <text evidence="8">Belongs to the tRNA(Ile)-lysidine synthase family.</text>
</comment>
<dbReference type="SMART" id="SM00977">
    <property type="entry name" value="TilS_C"/>
    <property type="match status" value="1"/>
</dbReference>
<evidence type="ECO:0000259" key="9">
    <source>
        <dbReference type="SMART" id="SM00977"/>
    </source>
</evidence>
<dbReference type="CDD" id="cd01992">
    <property type="entry name" value="TilS_N"/>
    <property type="match status" value="1"/>
</dbReference>
<evidence type="ECO:0000256" key="2">
    <source>
        <dbReference type="ARBA" id="ARBA00022490"/>
    </source>
</evidence>
<gene>
    <name evidence="8" type="primary">tilS</name>
    <name evidence="10" type="ORF">BECKFM1743A_GA0114220_106972</name>
    <name evidence="12" type="ORF">BECKFM1743B_GA0114221_106764</name>
    <name evidence="11" type="ORF">BECKFM1743C_GA0114222_107302</name>
</gene>
<dbReference type="InterPro" id="IPR014729">
    <property type="entry name" value="Rossmann-like_a/b/a_fold"/>
</dbReference>
<evidence type="ECO:0000313" key="11">
    <source>
        <dbReference type="EMBL" id="VFJ73435.1"/>
    </source>
</evidence>
<dbReference type="InterPro" id="IPR012795">
    <property type="entry name" value="tRNA_Ile_lys_synt_N"/>
</dbReference>
<keyword evidence="3 8" id="KW-0436">Ligase</keyword>
<dbReference type="Gene3D" id="3.40.50.620">
    <property type="entry name" value="HUPs"/>
    <property type="match status" value="1"/>
</dbReference>
<dbReference type="EMBL" id="CAADFA010000730">
    <property type="protein sequence ID" value="VFJ73435.1"/>
    <property type="molecule type" value="Genomic_DNA"/>
</dbReference>
<dbReference type="Pfam" id="PF01171">
    <property type="entry name" value="ATP_bind_3"/>
    <property type="match status" value="1"/>
</dbReference>
<comment type="domain">
    <text evidence="8">The N-terminal region contains the highly conserved SGGXDS motif, predicted to be a P-loop motif involved in ATP binding.</text>
</comment>
<dbReference type="Pfam" id="PF09179">
    <property type="entry name" value="TilS"/>
    <property type="match status" value="1"/>
</dbReference>
<dbReference type="EMBL" id="CAADFL010000676">
    <property type="protein sequence ID" value="VFK20182.1"/>
    <property type="molecule type" value="Genomic_DNA"/>
</dbReference>
<dbReference type="SUPFAM" id="SSF82829">
    <property type="entry name" value="MesJ substrate recognition domain-like"/>
    <property type="match status" value="1"/>
</dbReference>
<dbReference type="InterPro" id="IPR015262">
    <property type="entry name" value="tRNA_Ile_lys_synt_subst-bd"/>
</dbReference>
<reference evidence="11" key="1">
    <citation type="submission" date="2019-02" db="EMBL/GenBank/DDBJ databases">
        <authorList>
            <person name="Gruber-Vodicka R. H."/>
            <person name="Seah K. B. B."/>
        </authorList>
    </citation>
    <scope>NUCLEOTIDE SEQUENCE</scope>
    <source>
        <strain evidence="10">BECK_BZ163</strain>
        <strain evidence="12">BECK_BZ164</strain>
        <strain evidence="11">BECK_BZ165</strain>
    </source>
</reference>
<evidence type="ECO:0000256" key="6">
    <source>
        <dbReference type="ARBA" id="ARBA00022840"/>
    </source>
</evidence>
<dbReference type="InterPro" id="IPR011063">
    <property type="entry name" value="TilS/TtcA_N"/>
</dbReference>
<dbReference type="InterPro" id="IPR012796">
    <property type="entry name" value="Lysidine-tRNA-synth_C"/>
</dbReference>
<keyword evidence="6 8" id="KW-0067">ATP-binding</keyword>